<feature type="region of interest" description="Disordered" evidence="1">
    <location>
        <begin position="69"/>
        <end position="105"/>
    </location>
</feature>
<evidence type="ECO:0000256" key="1">
    <source>
        <dbReference type="SAM" id="MobiDB-lite"/>
    </source>
</evidence>
<proteinExistence type="predicted"/>
<dbReference type="EMBL" id="UZAM01012917">
    <property type="protein sequence ID" value="VDP24161.1"/>
    <property type="molecule type" value="Genomic_DNA"/>
</dbReference>
<dbReference type="InterPro" id="IPR011735">
    <property type="entry name" value="WlaTC/HtrL_glycosyltransf"/>
</dbReference>
<protein>
    <submittedName>
        <fullName evidence="4">Carbohydrate sulfotransferase</fullName>
    </submittedName>
</protein>
<accession>A0A183J148</accession>
<evidence type="ECO:0000313" key="3">
    <source>
        <dbReference type="Proteomes" id="UP000270296"/>
    </source>
</evidence>
<evidence type="ECO:0000313" key="4">
    <source>
        <dbReference type="WBParaSite" id="SBAD_0000994401-mRNA-1"/>
    </source>
</evidence>
<dbReference type="Proteomes" id="UP000270296">
    <property type="component" value="Unassembled WGS sequence"/>
</dbReference>
<dbReference type="Pfam" id="PF09612">
    <property type="entry name" value="HtrL_YibB"/>
    <property type="match status" value="1"/>
</dbReference>
<dbReference type="OrthoDB" id="411632at2759"/>
<feature type="compositionally biased region" description="Polar residues" evidence="1">
    <location>
        <begin position="92"/>
        <end position="102"/>
    </location>
</feature>
<gene>
    <name evidence="2" type="ORF">SBAD_LOCUS9596</name>
</gene>
<sequence>MMAQLRRKVVLVVLALFVMSMLYYGTTWPPDADQVQAMHGERSNEIELRDSTPQRHFRSDLFTRKRRLPRVDADSRGRKQQTGARKWKETRSSNSNKHTVTGHQAPVELLVERQQRPRFTIVTALFDIGRGNWSHYGRLYSEYFAFMKNLLNTDVQLFVFTDQSGAKYVREQRASKSDRTHVQVSDLHSLPFYHYKPVIDDIISREENQCKFRCCTVPVTNLT</sequence>
<reference evidence="2 3" key="2">
    <citation type="submission" date="2018-11" db="EMBL/GenBank/DDBJ databases">
        <authorList>
            <consortium name="Pathogen Informatics"/>
        </authorList>
    </citation>
    <scope>NUCLEOTIDE SEQUENCE [LARGE SCALE GENOMIC DNA]</scope>
</reference>
<organism evidence="4">
    <name type="scientific">Soboliphyme baturini</name>
    <dbReference type="NCBI Taxonomy" id="241478"/>
    <lineage>
        <taxon>Eukaryota</taxon>
        <taxon>Metazoa</taxon>
        <taxon>Ecdysozoa</taxon>
        <taxon>Nematoda</taxon>
        <taxon>Enoplea</taxon>
        <taxon>Dorylaimia</taxon>
        <taxon>Dioctophymatida</taxon>
        <taxon>Dioctophymatoidea</taxon>
        <taxon>Soboliphymatidae</taxon>
        <taxon>Soboliphyme</taxon>
    </lineage>
</organism>
<dbReference type="AlphaFoldDB" id="A0A183J148"/>
<evidence type="ECO:0000313" key="2">
    <source>
        <dbReference type="EMBL" id="VDP24161.1"/>
    </source>
</evidence>
<keyword evidence="3" id="KW-1185">Reference proteome</keyword>
<reference evidence="4" key="1">
    <citation type="submission" date="2016-06" db="UniProtKB">
        <authorList>
            <consortium name="WormBaseParasite"/>
        </authorList>
    </citation>
    <scope>IDENTIFICATION</scope>
</reference>
<name>A0A183J148_9BILA</name>
<dbReference type="WBParaSite" id="SBAD_0000994401-mRNA-1">
    <property type="protein sequence ID" value="SBAD_0000994401-mRNA-1"/>
    <property type="gene ID" value="SBAD_0000994401"/>
</dbReference>